<dbReference type="PANTHER" id="PTHR35093:SF8">
    <property type="entry name" value="OUTER MEMBRANE PROTEIN NMB0088-RELATED"/>
    <property type="match status" value="1"/>
</dbReference>
<protein>
    <recommendedName>
        <fullName evidence="10">Aromatic hydrocarbon degradation protein</fullName>
    </recommendedName>
</protein>
<evidence type="ECO:0000256" key="3">
    <source>
        <dbReference type="ARBA" id="ARBA00022452"/>
    </source>
</evidence>
<dbReference type="InterPro" id="IPR005017">
    <property type="entry name" value="OMPP1/FadL/TodX"/>
</dbReference>
<dbReference type="GO" id="GO:0009279">
    <property type="term" value="C:cell outer membrane"/>
    <property type="evidence" value="ECO:0007669"/>
    <property type="project" value="UniProtKB-SubCell"/>
</dbReference>
<dbReference type="STRING" id="1414854.GQ61_04635"/>
<keyword evidence="4" id="KW-0812">Transmembrane</keyword>
<dbReference type="RefSeq" id="WP_085784171.1">
    <property type="nucleotide sequence ID" value="NZ_CP008743.1"/>
</dbReference>
<dbReference type="KEGG" id="naf:GQ61_04635"/>
<name>A0A1W6N4L7_9PROT</name>
<keyword evidence="9" id="KW-1185">Reference proteome</keyword>
<dbReference type="AlphaFoldDB" id="A0A1W6N4L7"/>
<organism evidence="8 9">
    <name type="scientific">Candidatus Nucleicultrix amoebiphila FS5</name>
    <dbReference type="NCBI Taxonomy" id="1414854"/>
    <lineage>
        <taxon>Bacteria</taxon>
        <taxon>Pseudomonadati</taxon>
        <taxon>Pseudomonadota</taxon>
        <taxon>Alphaproteobacteria</taxon>
        <taxon>Holosporales</taxon>
        <taxon>Candidatus Nucleicultricaceae</taxon>
        <taxon>Candidatus Nucleicultrix</taxon>
    </lineage>
</organism>
<evidence type="ECO:0008006" key="10">
    <source>
        <dbReference type="Google" id="ProtNLM"/>
    </source>
</evidence>
<keyword evidence="5" id="KW-0732">Signal</keyword>
<keyword evidence="7" id="KW-0998">Cell outer membrane</keyword>
<comment type="subcellular location">
    <subcellularLocation>
        <location evidence="1">Cell outer membrane</location>
        <topology evidence="1">Multi-pass membrane protein</topology>
    </subcellularLocation>
</comment>
<proteinExistence type="inferred from homology"/>
<dbReference type="OrthoDB" id="9922at2"/>
<evidence type="ECO:0000313" key="9">
    <source>
        <dbReference type="Proteomes" id="UP000237351"/>
    </source>
</evidence>
<dbReference type="Gene3D" id="2.40.160.60">
    <property type="entry name" value="Outer membrane protein transport protein (OMPP1/FadL/TodX)"/>
    <property type="match status" value="1"/>
</dbReference>
<dbReference type="SUPFAM" id="SSF56935">
    <property type="entry name" value="Porins"/>
    <property type="match status" value="1"/>
</dbReference>
<keyword evidence="6" id="KW-0472">Membrane</keyword>
<accession>A0A1W6N4L7</accession>
<evidence type="ECO:0000313" key="8">
    <source>
        <dbReference type="EMBL" id="ARN84706.1"/>
    </source>
</evidence>
<dbReference type="Proteomes" id="UP000237351">
    <property type="component" value="Chromosome"/>
</dbReference>
<evidence type="ECO:0000256" key="4">
    <source>
        <dbReference type="ARBA" id="ARBA00022692"/>
    </source>
</evidence>
<gene>
    <name evidence="8" type="ORF">GQ61_04635</name>
</gene>
<evidence type="ECO:0000256" key="2">
    <source>
        <dbReference type="ARBA" id="ARBA00008163"/>
    </source>
</evidence>
<dbReference type="EMBL" id="CP008743">
    <property type="protein sequence ID" value="ARN84706.1"/>
    <property type="molecule type" value="Genomic_DNA"/>
</dbReference>
<sequence>MQFVNSLKIRRFSLTKLSLFFIVGLMYTHGAQARNGLFPHFVGTHGMLSGAGTALPLDASNVIANPAHIGRLPTHVALFQGVFNQDQSLDSSSALLGNPIGKQKNRYKTLFVNDAGFNYRINEKWAFGIGMSGGGGFVAFKSATRNPGALNPPNGNFDNEAVNRVILTAPTLAYNPTKGQSYGISLLVGYSDFWMNLGLPNGQQISGQLQSNKVFGVGVRIGGMWDVNKYLTIGSSAATPVFFAKYNKYPEFQDAYEIPATFRFGIAVHFNPQTDFVLDFKGIYWGKVNFLHKNLGWGNQAIILTGIQHKFTDSLTVGIGYNYGKSPIYENKVFFNALSIPLDEHHISGGVRYKVTESVELIGIGYFIPHKKMTDDGTSMPGGVSRGATIESRTIGGTLGLRVNF</sequence>
<dbReference type="PANTHER" id="PTHR35093">
    <property type="entry name" value="OUTER MEMBRANE PROTEIN NMB0088-RELATED"/>
    <property type="match status" value="1"/>
</dbReference>
<evidence type="ECO:0000256" key="1">
    <source>
        <dbReference type="ARBA" id="ARBA00004571"/>
    </source>
</evidence>
<dbReference type="GO" id="GO:0015483">
    <property type="term" value="F:long-chain fatty acid transporting porin activity"/>
    <property type="evidence" value="ECO:0007669"/>
    <property type="project" value="TreeGrafter"/>
</dbReference>
<evidence type="ECO:0000256" key="6">
    <source>
        <dbReference type="ARBA" id="ARBA00023136"/>
    </source>
</evidence>
<keyword evidence="3" id="KW-1134">Transmembrane beta strand</keyword>
<evidence type="ECO:0000256" key="7">
    <source>
        <dbReference type="ARBA" id="ARBA00023237"/>
    </source>
</evidence>
<comment type="similarity">
    <text evidence="2">Belongs to the OmpP1/FadL family.</text>
</comment>
<reference evidence="8 9" key="1">
    <citation type="submission" date="2014-06" db="EMBL/GenBank/DDBJ databases">
        <title>The genome of the endonuclear symbiont Nucleicultrix amoebiphila.</title>
        <authorList>
            <person name="Schulz F."/>
            <person name="Horn M."/>
        </authorList>
    </citation>
    <scope>NUCLEOTIDE SEQUENCE [LARGE SCALE GENOMIC DNA]</scope>
    <source>
        <strain evidence="8 9">FS5</strain>
    </source>
</reference>
<evidence type="ECO:0000256" key="5">
    <source>
        <dbReference type="ARBA" id="ARBA00022729"/>
    </source>
</evidence>